<dbReference type="EMBL" id="CP087714">
    <property type="protein sequence ID" value="XAT64426.1"/>
    <property type="molecule type" value="Genomic_DNA"/>
</dbReference>
<evidence type="ECO:0000259" key="1">
    <source>
        <dbReference type="Pfam" id="PF00582"/>
    </source>
</evidence>
<dbReference type="PANTHER" id="PTHR43010:SF1">
    <property type="entry name" value="USPA DOMAIN-CONTAINING PROTEIN"/>
    <property type="match status" value="1"/>
</dbReference>
<evidence type="ECO:0000313" key="3">
    <source>
        <dbReference type="Proteomes" id="UP001492541"/>
    </source>
</evidence>
<dbReference type="RefSeq" id="WP_193805925.1">
    <property type="nucleotide sequence ID" value="NZ_CP087714.1"/>
</dbReference>
<protein>
    <submittedName>
        <fullName evidence="2">Universal stress protein</fullName>
    </submittedName>
</protein>
<dbReference type="InterPro" id="IPR051688">
    <property type="entry name" value="USP_A"/>
</dbReference>
<name>A0ABZ3H4D9_GEOAI</name>
<reference evidence="2 3" key="1">
    <citation type="submission" date="2021-11" db="EMBL/GenBank/DDBJ databases">
        <title>Whole genome of Geoglobus acetivorans.</title>
        <authorList>
            <person name="Liu D."/>
        </authorList>
    </citation>
    <scope>NUCLEOTIDE SEQUENCE [LARGE SCALE GENOMIC DNA]</scope>
    <source>
        <strain evidence="2 3">SBH6</strain>
    </source>
</reference>
<dbReference type="PANTHER" id="PTHR43010">
    <property type="entry name" value="UNIVERSAL STRESS PROTEIN SLR1230"/>
    <property type="match status" value="1"/>
</dbReference>
<feature type="domain" description="UspA" evidence="1">
    <location>
        <begin position="54"/>
        <end position="130"/>
    </location>
</feature>
<accession>A0ABZ3H4D9</accession>
<feature type="domain" description="UspA" evidence="1">
    <location>
        <begin position="136"/>
        <end position="263"/>
    </location>
</feature>
<dbReference type="SUPFAM" id="SSF52402">
    <property type="entry name" value="Adenine nucleotide alpha hydrolases-like"/>
    <property type="match status" value="2"/>
</dbReference>
<dbReference type="InterPro" id="IPR006016">
    <property type="entry name" value="UspA"/>
</dbReference>
<dbReference type="Proteomes" id="UP001492541">
    <property type="component" value="Chromosome"/>
</dbReference>
<proteinExistence type="predicted"/>
<keyword evidence="3" id="KW-1185">Reference proteome</keyword>
<feature type="domain" description="UspA" evidence="1">
    <location>
        <begin position="13"/>
        <end position="51"/>
    </location>
</feature>
<organism evidence="2 3">
    <name type="scientific">Geoglobus acetivorans</name>
    <dbReference type="NCBI Taxonomy" id="565033"/>
    <lineage>
        <taxon>Archaea</taxon>
        <taxon>Methanobacteriati</taxon>
        <taxon>Methanobacteriota</taxon>
        <taxon>Archaeoglobi</taxon>
        <taxon>Archaeoglobales</taxon>
        <taxon>Archaeoglobaceae</taxon>
        <taxon>Geoglobus</taxon>
    </lineage>
</organism>
<dbReference type="Gene3D" id="3.40.50.12370">
    <property type="match status" value="2"/>
</dbReference>
<dbReference type="CDD" id="cd00293">
    <property type="entry name" value="USP-like"/>
    <property type="match status" value="2"/>
</dbReference>
<dbReference type="Pfam" id="PF00582">
    <property type="entry name" value="Usp"/>
    <property type="match status" value="3"/>
</dbReference>
<gene>
    <name evidence="2" type="ORF">LPQ35_03375</name>
</gene>
<sequence>METGQICGGEKPRILVATDGSHASEKAVHLAVNLARALGGELHAVSVICEQLKRDEAHEAIERVVELFPDVRSVIREGHPASEIVECAGEVDADLIVTGSHNRSGLERVFIGSVSEKIVRHAGTSVLVARSSEIPKRVLIATDGSEHSRLAIELIQHIMKKMSLEVSAVHVMDTSDPVSSQLFFEELQQRRDHALSMARKILGDSAECISVKGHPVSVITEISAGYDLVVLGSHGRSGIDHLLLGSVAERVARFSKSSTLIVRGKRLNTSTQ</sequence>
<dbReference type="GeneID" id="90448694"/>
<evidence type="ECO:0000313" key="2">
    <source>
        <dbReference type="EMBL" id="XAT64426.1"/>
    </source>
</evidence>
<dbReference type="PRINTS" id="PR01438">
    <property type="entry name" value="UNVRSLSTRESS"/>
</dbReference>
<dbReference type="InterPro" id="IPR006015">
    <property type="entry name" value="Universal_stress_UspA"/>
</dbReference>